<comment type="caution">
    <text evidence="2">The sequence shown here is derived from an EMBL/GenBank/DDBJ whole genome shotgun (WGS) entry which is preliminary data.</text>
</comment>
<feature type="compositionally biased region" description="Basic and acidic residues" evidence="1">
    <location>
        <begin position="12"/>
        <end position="45"/>
    </location>
</feature>
<keyword evidence="3" id="KW-1185">Reference proteome</keyword>
<reference evidence="2" key="1">
    <citation type="submission" date="2020-08" db="EMBL/GenBank/DDBJ databases">
        <title>Multicomponent nature underlies the extraordinary mechanical properties of spider dragline silk.</title>
        <authorList>
            <person name="Kono N."/>
            <person name="Nakamura H."/>
            <person name="Mori M."/>
            <person name="Yoshida Y."/>
            <person name="Ohtoshi R."/>
            <person name="Malay A.D."/>
            <person name="Moran D.A.P."/>
            <person name="Tomita M."/>
            <person name="Numata K."/>
            <person name="Arakawa K."/>
        </authorList>
    </citation>
    <scope>NUCLEOTIDE SEQUENCE</scope>
</reference>
<sequence length="366" mass="43507">MTGKGKKSGNWLREKEEIELDERKMKEERELAERKRKEEMELAERKRKEEMEIAERKRGADFEQRMGDVEMEFETQKKLIELEGEGHLARACLVIEASTDRGNIGNEGRSNLSSETRLKVEKWRIDSKMMRKPKQWRKMEEERRMNEIIALEEEMRLKNERWLVEEQMRHVQEEHKTSMKEQKCLPEERCKRMNEQYQLLNEEEEKFSDEDMEVTQAIEKVLVSKGEQVQTRSADQHAVAQSVVVEKEKEEISVDVIKDKDYLNPVILSKERMDFDENEIEEKPKLPKGKRKNLSRRTVAELQQKVNLKASSNGVHSTGVLEANIRRIKVKWKICVETDEFYQARWYREDTTIIARKSNDDETSSI</sequence>
<dbReference type="Proteomes" id="UP000887159">
    <property type="component" value="Unassembled WGS sequence"/>
</dbReference>
<gene>
    <name evidence="2" type="primary">NCL1_30863</name>
    <name evidence="2" type="ORF">TNCV_960991</name>
</gene>
<name>A0A8X6SE86_TRICX</name>
<evidence type="ECO:0000313" key="2">
    <source>
        <dbReference type="EMBL" id="GFY05403.1"/>
    </source>
</evidence>
<organism evidence="2 3">
    <name type="scientific">Trichonephila clavipes</name>
    <name type="common">Golden silk orbweaver</name>
    <name type="synonym">Nephila clavipes</name>
    <dbReference type="NCBI Taxonomy" id="2585209"/>
    <lineage>
        <taxon>Eukaryota</taxon>
        <taxon>Metazoa</taxon>
        <taxon>Ecdysozoa</taxon>
        <taxon>Arthropoda</taxon>
        <taxon>Chelicerata</taxon>
        <taxon>Arachnida</taxon>
        <taxon>Araneae</taxon>
        <taxon>Araneomorphae</taxon>
        <taxon>Entelegynae</taxon>
        <taxon>Araneoidea</taxon>
        <taxon>Nephilidae</taxon>
        <taxon>Trichonephila</taxon>
    </lineage>
</organism>
<protein>
    <submittedName>
        <fullName evidence="2">Uncharacterized protein</fullName>
    </submittedName>
</protein>
<feature type="region of interest" description="Disordered" evidence="1">
    <location>
        <begin position="1"/>
        <end position="45"/>
    </location>
</feature>
<evidence type="ECO:0000313" key="3">
    <source>
        <dbReference type="Proteomes" id="UP000887159"/>
    </source>
</evidence>
<accession>A0A8X6SE86</accession>
<evidence type="ECO:0000256" key="1">
    <source>
        <dbReference type="SAM" id="MobiDB-lite"/>
    </source>
</evidence>
<dbReference type="AlphaFoldDB" id="A0A8X6SE86"/>
<proteinExistence type="predicted"/>
<dbReference type="EMBL" id="BMAU01021252">
    <property type="protein sequence ID" value="GFY05403.1"/>
    <property type="molecule type" value="Genomic_DNA"/>
</dbReference>